<keyword evidence="3" id="KW-1185">Reference proteome</keyword>
<dbReference type="RefSeq" id="WP_225675459.1">
    <property type="nucleotide sequence ID" value="NZ_JAEDAH010000078.1"/>
</dbReference>
<comment type="caution">
    <text evidence="2">The sequence shown here is derived from an EMBL/GenBank/DDBJ whole genome shotgun (WGS) entry which is preliminary data.</text>
</comment>
<reference evidence="2 3" key="1">
    <citation type="submission" date="2020-12" db="EMBL/GenBank/DDBJ databases">
        <title>Novel Thalassolituus-related marine hydrocarbonoclastic bacteria mediated algae-derived hydrocarbons mineralization in twilight zone of the northern South China Sea.</title>
        <authorList>
            <person name="Dong C."/>
        </authorList>
    </citation>
    <scope>NUCLEOTIDE SEQUENCE [LARGE SCALE GENOMIC DNA]</scope>
    <source>
        <strain evidence="2 3">IMCC1826</strain>
    </source>
</reference>
<dbReference type="Gene3D" id="3.40.50.1820">
    <property type="entry name" value="alpha/beta hydrolase"/>
    <property type="match status" value="1"/>
</dbReference>
<dbReference type="PRINTS" id="PR00111">
    <property type="entry name" value="ABHYDROLASE"/>
</dbReference>
<dbReference type="Proteomes" id="UP000714380">
    <property type="component" value="Unassembled WGS sequence"/>
</dbReference>
<dbReference type="InterPro" id="IPR000073">
    <property type="entry name" value="AB_hydrolase_1"/>
</dbReference>
<dbReference type="PANTHER" id="PTHR46438">
    <property type="entry name" value="ALPHA/BETA-HYDROLASES SUPERFAMILY PROTEIN"/>
    <property type="match status" value="1"/>
</dbReference>
<dbReference type="GO" id="GO:0016787">
    <property type="term" value="F:hydrolase activity"/>
    <property type="evidence" value="ECO:0007669"/>
    <property type="project" value="UniProtKB-KW"/>
</dbReference>
<evidence type="ECO:0000313" key="3">
    <source>
        <dbReference type="Proteomes" id="UP000714380"/>
    </source>
</evidence>
<feature type="domain" description="AB hydrolase-1" evidence="1">
    <location>
        <begin position="59"/>
        <end position="294"/>
    </location>
</feature>
<accession>A0ABS7ZVN4</accession>
<dbReference type="SUPFAM" id="SSF53474">
    <property type="entry name" value="alpha/beta-Hydrolases"/>
    <property type="match status" value="1"/>
</dbReference>
<evidence type="ECO:0000259" key="1">
    <source>
        <dbReference type="Pfam" id="PF00561"/>
    </source>
</evidence>
<dbReference type="Pfam" id="PF00561">
    <property type="entry name" value="Abhydrolase_1"/>
    <property type="match status" value="1"/>
</dbReference>
<protein>
    <submittedName>
        <fullName evidence="2">Alpha/beta hydrolase</fullName>
    </submittedName>
</protein>
<dbReference type="PRINTS" id="PR00412">
    <property type="entry name" value="EPOXHYDRLASE"/>
</dbReference>
<keyword evidence="2" id="KW-0378">Hydrolase</keyword>
<dbReference type="InterPro" id="IPR029058">
    <property type="entry name" value="AB_hydrolase_fold"/>
</dbReference>
<organism evidence="2 3">
    <name type="scientific">Thalassolituus marinus</name>
    <dbReference type="NCBI Taxonomy" id="671053"/>
    <lineage>
        <taxon>Bacteria</taxon>
        <taxon>Pseudomonadati</taxon>
        <taxon>Pseudomonadota</taxon>
        <taxon>Gammaproteobacteria</taxon>
        <taxon>Oceanospirillales</taxon>
        <taxon>Oceanospirillaceae</taxon>
        <taxon>Thalassolituus</taxon>
    </lineage>
</organism>
<sequence>MHMIRFLLVISLAALTGCASMGIGSRPMSELTENYTNESSRFVAVDDLVMHYRDEGQGPVLVLLHGVASSLHTWDGWVEELKDNYRIIRVDLPAHGLTGPDPALDRYNINYMVEKLDKFLNKLGVSRFSLAGNSLGGYISWNYALYRPDRVEKLILLDAAGYPQDMPFIMNFAALPVIGEMSQIMMPRYIVSMNIHAAYGDDDKVSSELVKRYHDLTLRPGNRKGLVNVFRTMKEQSQNPDLGARVGQINTPTLLLWGEEDQWVPLTVMEQFRRDLPNVSVITYEGVGHMPMEEIPVQSARDARSFLQTGKVFTLPAATADGG</sequence>
<gene>
    <name evidence="2" type="ORF">I9W95_12660</name>
</gene>
<name>A0ABS7ZVN4_9GAMM</name>
<evidence type="ECO:0000313" key="2">
    <source>
        <dbReference type="EMBL" id="MCA6064460.1"/>
    </source>
</evidence>
<proteinExistence type="predicted"/>
<dbReference type="PANTHER" id="PTHR46438:SF11">
    <property type="entry name" value="LIPASE-RELATED"/>
    <property type="match status" value="1"/>
</dbReference>
<dbReference type="InterPro" id="IPR000639">
    <property type="entry name" value="Epox_hydrolase-like"/>
</dbReference>
<dbReference type="PROSITE" id="PS51257">
    <property type="entry name" value="PROKAR_LIPOPROTEIN"/>
    <property type="match status" value="1"/>
</dbReference>
<dbReference type="EMBL" id="JAEDAH010000078">
    <property type="protein sequence ID" value="MCA6064460.1"/>
    <property type="molecule type" value="Genomic_DNA"/>
</dbReference>